<organism evidence="2 3">
    <name type="scientific">Marchantia polymorpha</name>
    <name type="common">Common liverwort</name>
    <name type="synonym">Marchantia aquatica</name>
    <dbReference type="NCBI Taxonomy" id="3197"/>
    <lineage>
        <taxon>Eukaryota</taxon>
        <taxon>Viridiplantae</taxon>
        <taxon>Streptophyta</taxon>
        <taxon>Embryophyta</taxon>
        <taxon>Marchantiophyta</taxon>
        <taxon>Marchantiopsida</taxon>
        <taxon>Marchantiidae</taxon>
        <taxon>Marchantiales</taxon>
        <taxon>Marchantiaceae</taxon>
        <taxon>Marchantia</taxon>
    </lineage>
</organism>
<evidence type="ECO:0000256" key="1">
    <source>
        <dbReference type="SAM" id="SignalP"/>
    </source>
</evidence>
<dbReference type="InterPro" id="IPR036610">
    <property type="entry name" value="PEBP-like_sf"/>
</dbReference>
<feature type="signal peptide" evidence="1">
    <location>
        <begin position="1"/>
        <end position="49"/>
    </location>
</feature>
<dbReference type="Proteomes" id="UP000244005">
    <property type="component" value="Unassembled WGS sequence"/>
</dbReference>
<evidence type="ECO:0000313" key="2">
    <source>
        <dbReference type="EMBL" id="PTQ48365.1"/>
    </source>
</evidence>
<dbReference type="Gramene" id="Mp1g05700.1">
    <property type="protein sequence ID" value="Mp1g05700.1.cds"/>
    <property type="gene ID" value="Mp1g05700"/>
</dbReference>
<dbReference type="PANTHER" id="PTHR11362:SF150">
    <property type="match status" value="1"/>
</dbReference>
<dbReference type="InterPro" id="IPR035810">
    <property type="entry name" value="PEBP_euk"/>
</dbReference>
<keyword evidence="1" id="KW-0732">Signal</keyword>
<reference evidence="3" key="1">
    <citation type="journal article" date="2017" name="Cell">
        <title>Insights into land plant evolution garnered from the Marchantia polymorpha genome.</title>
        <authorList>
            <person name="Bowman J.L."/>
            <person name="Kohchi T."/>
            <person name="Yamato K.T."/>
            <person name="Jenkins J."/>
            <person name="Shu S."/>
            <person name="Ishizaki K."/>
            <person name="Yamaoka S."/>
            <person name="Nishihama R."/>
            <person name="Nakamura Y."/>
            <person name="Berger F."/>
            <person name="Adam C."/>
            <person name="Aki S.S."/>
            <person name="Althoff F."/>
            <person name="Araki T."/>
            <person name="Arteaga-Vazquez M.A."/>
            <person name="Balasubrmanian S."/>
            <person name="Barry K."/>
            <person name="Bauer D."/>
            <person name="Boehm C.R."/>
            <person name="Briginshaw L."/>
            <person name="Caballero-Perez J."/>
            <person name="Catarino B."/>
            <person name="Chen F."/>
            <person name="Chiyoda S."/>
            <person name="Chovatia M."/>
            <person name="Davies K.M."/>
            <person name="Delmans M."/>
            <person name="Demura T."/>
            <person name="Dierschke T."/>
            <person name="Dolan L."/>
            <person name="Dorantes-Acosta A.E."/>
            <person name="Eklund D.M."/>
            <person name="Florent S.N."/>
            <person name="Flores-Sandoval E."/>
            <person name="Fujiyama A."/>
            <person name="Fukuzawa H."/>
            <person name="Galik B."/>
            <person name="Grimanelli D."/>
            <person name="Grimwood J."/>
            <person name="Grossniklaus U."/>
            <person name="Hamada T."/>
            <person name="Haseloff J."/>
            <person name="Hetherington A.J."/>
            <person name="Higo A."/>
            <person name="Hirakawa Y."/>
            <person name="Hundley H.N."/>
            <person name="Ikeda Y."/>
            <person name="Inoue K."/>
            <person name="Inoue S.I."/>
            <person name="Ishida S."/>
            <person name="Jia Q."/>
            <person name="Kakita M."/>
            <person name="Kanazawa T."/>
            <person name="Kawai Y."/>
            <person name="Kawashima T."/>
            <person name="Kennedy M."/>
            <person name="Kinose K."/>
            <person name="Kinoshita T."/>
            <person name="Kohara Y."/>
            <person name="Koide E."/>
            <person name="Komatsu K."/>
            <person name="Kopischke S."/>
            <person name="Kubo M."/>
            <person name="Kyozuka J."/>
            <person name="Lagercrantz U."/>
            <person name="Lin S.S."/>
            <person name="Lindquist E."/>
            <person name="Lipzen A.M."/>
            <person name="Lu C.W."/>
            <person name="De Luna E."/>
            <person name="Martienssen R.A."/>
            <person name="Minamino N."/>
            <person name="Mizutani M."/>
            <person name="Mizutani M."/>
            <person name="Mochizuki N."/>
            <person name="Monte I."/>
            <person name="Mosher R."/>
            <person name="Nagasaki H."/>
            <person name="Nakagami H."/>
            <person name="Naramoto S."/>
            <person name="Nishitani K."/>
            <person name="Ohtani M."/>
            <person name="Okamoto T."/>
            <person name="Okumura M."/>
            <person name="Phillips J."/>
            <person name="Pollak B."/>
            <person name="Reinders A."/>
            <person name="Rovekamp M."/>
            <person name="Sano R."/>
            <person name="Sawa S."/>
            <person name="Schmid M.W."/>
            <person name="Shirakawa M."/>
            <person name="Solano R."/>
            <person name="Spunde A."/>
            <person name="Suetsugu N."/>
            <person name="Sugano S."/>
            <person name="Sugiyama A."/>
            <person name="Sun R."/>
            <person name="Suzuki Y."/>
            <person name="Takenaka M."/>
            <person name="Takezawa D."/>
            <person name="Tomogane H."/>
            <person name="Tsuzuki M."/>
            <person name="Ueda T."/>
            <person name="Umeda M."/>
            <person name="Ward J.M."/>
            <person name="Watanabe Y."/>
            <person name="Yazaki K."/>
            <person name="Yokoyama R."/>
            <person name="Yoshitake Y."/>
            <person name="Yotsui I."/>
            <person name="Zachgo S."/>
            <person name="Schmutz J."/>
        </authorList>
    </citation>
    <scope>NUCLEOTIDE SEQUENCE [LARGE SCALE GENOMIC DNA]</scope>
    <source>
        <strain evidence="3">Tak-1</strain>
    </source>
</reference>
<gene>
    <name evidence="2" type="ORF">MARPO_0005s0037</name>
</gene>
<evidence type="ECO:0000313" key="3">
    <source>
        <dbReference type="Proteomes" id="UP000244005"/>
    </source>
</evidence>
<accession>A0A2R6XQI0</accession>
<proteinExistence type="predicted"/>
<name>A0A2R6XQI0_MARPO</name>
<dbReference type="CDD" id="cd00866">
    <property type="entry name" value="PEBP_euk"/>
    <property type="match status" value="1"/>
</dbReference>
<dbReference type="EMBL" id="KZ772677">
    <property type="protein sequence ID" value="PTQ48365.1"/>
    <property type="molecule type" value="Genomic_DNA"/>
</dbReference>
<dbReference type="PANTHER" id="PTHR11362">
    <property type="entry name" value="PHOSPHATIDYLETHANOLAMINE-BINDING PROTEIN"/>
    <property type="match status" value="1"/>
</dbReference>
<dbReference type="Gene3D" id="3.90.280.10">
    <property type="entry name" value="PEBP-like"/>
    <property type="match status" value="1"/>
</dbReference>
<dbReference type="SUPFAM" id="SSF49777">
    <property type="entry name" value="PEBP-like"/>
    <property type="match status" value="1"/>
</dbReference>
<feature type="chain" id="PRO_5015306182" evidence="1">
    <location>
        <begin position="50"/>
        <end position="231"/>
    </location>
</feature>
<dbReference type="OrthoDB" id="2506647at2759"/>
<dbReference type="OMA" id="PEGCHRY"/>
<keyword evidence="3" id="KW-1185">Reference proteome</keyword>
<dbReference type="Pfam" id="PF01161">
    <property type="entry name" value="PBP"/>
    <property type="match status" value="1"/>
</dbReference>
<dbReference type="AlphaFoldDB" id="A0A2R6XQI0"/>
<sequence length="231" mass="25668">MQTGRFCHPFERPRNGAMMADSQSRQVVVSAQLLLLLLLGSCMVHEIEAVEYASQRVNDLETVVPPYLDSFGAPSAQVKVYYRTNSTVGKLKLGKLYDRNQTQAAPHVVIKGDAVQKNDFYTLLTVDPDARSPTNFTARNILHWMVTNIPGNIKSSQAITDVGDVIQPYAGPAPPIGTHRYIFLLFSQGYKKIEVPAPTSRALFSVRNFTTTYQLGWPLGGTLFRASFDDQ</sequence>
<dbReference type="InterPro" id="IPR008914">
    <property type="entry name" value="PEBP"/>
</dbReference>
<protein>
    <submittedName>
        <fullName evidence="2">Uncharacterized protein</fullName>
    </submittedName>
</protein>